<dbReference type="PANTHER" id="PTHR39963:SF1">
    <property type="entry name" value="MNMC-LIKE METHYLTRANSFERASE DOMAIN-CONTAINING PROTEIN"/>
    <property type="match status" value="1"/>
</dbReference>
<keyword evidence="2" id="KW-0560">Oxidoreductase</keyword>
<dbReference type="PANTHER" id="PTHR39963">
    <property type="entry name" value="SLL0983 PROTEIN"/>
    <property type="match status" value="1"/>
</dbReference>
<proteinExistence type="predicted"/>
<dbReference type="AlphaFoldDB" id="A0A645FGB6"/>
<dbReference type="InterPro" id="IPR029063">
    <property type="entry name" value="SAM-dependent_MTases_sf"/>
</dbReference>
<comment type="caution">
    <text evidence="2">The sequence shown here is derived from an EMBL/GenBank/DDBJ whole genome shotgun (WGS) entry which is preliminary data.</text>
</comment>
<sequence length="140" mass="15984">MPDGIFDLICLDGFSPESNPELWTAQIFRQYRRVLEPHQGCLLTYSSAFPVRGAMLKNGFFIAATPPFGRKRGGTIATLVSRPEFAPLPEKERRIILNSTAGVPYSDCLPDATPNEILRHHHRLMERLRRRGIPKWIKNQ</sequence>
<gene>
    <name evidence="2" type="primary">mnmC_20</name>
    <name evidence="2" type="ORF">SDC9_158837</name>
</gene>
<dbReference type="Gene3D" id="3.40.50.150">
    <property type="entry name" value="Vaccinia Virus protein VP39"/>
    <property type="match status" value="1"/>
</dbReference>
<organism evidence="2">
    <name type="scientific">bioreactor metagenome</name>
    <dbReference type="NCBI Taxonomy" id="1076179"/>
    <lineage>
        <taxon>unclassified sequences</taxon>
        <taxon>metagenomes</taxon>
        <taxon>ecological metagenomes</taxon>
    </lineage>
</organism>
<dbReference type="EC" id="1.5.-.-" evidence="2"/>
<dbReference type="InterPro" id="IPR008471">
    <property type="entry name" value="MnmC-like_methylTransf"/>
</dbReference>
<protein>
    <submittedName>
        <fullName evidence="2">tRNA 5-methylaminomethyl-2-thiouridine biosynthesis bifunctional protein MnmC</fullName>
        <ecNumber evidence="2">1.5.-.-</ecNumber>
    </submittedName>
</protein>
<dbReference type="EMBL" id="VSSQ01057754">
    <property type="protein sequence ID" value="MPN11534.1"/>
    <property type="molecule type" value="Genomic_DNA"/>
</dbReference>
<evidence type="ECO:0000313" key="2">
    <source>
        <dbReference type="EMBL" id="MPN11534.1"/>
    </source>
</evidence>
<name>A0A645FGB6_9ZZZZ</name>
<feature type="domain" description="MnmC-like methyltransferase" evidence="1">
    <location>
        <begin position="6"/>
        <end position="78"/>
    </location>
</feature>
<accession>A0A645FGB6</accession>
<evidence type="ECO:0000259" key="1">
    <source>
        <dbReference type="Pfam" id="PF05430"/>
    </source>
</evidence>
<dbReference type="Pfam" id="PF05430">
    <property type="entry name" value="Methyltransf_30"/>
    <property type="match status" value="1"/>
</dbReference>
<dbReference type="GO" id="GO:0016645">
    <property type="term" value="F:oxidoreductase activity, acting on the CH-NH group of donors"/>
    <property type="evidence" value="ECO:0007669"/>
    <property type="project" value="InterPro"/>
</dbReference>
<reference evidence="2" key="1">
    <citation type="submission" date="2019-08" db="EMBL/GenBank/DDBJ databases">
        <authorList>
            <person name="Kucharzyk K."/>
            <person name="Murdoch R.W."/>
            <person name="Higgins S."/>
            <person name="Loffler F."/>
        </authorList>
    </citation>
    <scope>NUCLEOTIDE SEQUENCE</scope>
</reference>